<proteinExistence type="predicted"/>
<dbReference type="STRING" id="93759.A0A1R3KT19"/>
<gene>
    <name evidence="3" type="ORF">COLO4_04711</name>
</gene>
<feature type="domain" description="VQ" evidence="2">
    <location>
        <begin position="35"/>
        <end position="60"/>
    </location>
</feature>
<feature type="compositionally biased region" description="Polar residues" evidence="1">
    <location>
        <begin position="1"/>
        <end position="12"/>
    </location>
</feature>
<dbReference type="EMBL" id="AWUE01011975">
    <property type="protein sequence ID" value="OMP10216.1"/>
    <property type="molecule type" value="Genomic_DNA"/>
</dbReference>
<dbReference type="AlphaFoldDB" id="A0A1R3KT19"/>
<reference evidence="4" key="1">
    <citation type="submission" date="2013-09" db="EMBL/GenBank/DDBJ databases">
        <title>Corchorus olitorius genome sequencing.</title>
        <authorList>
            <person name="Alam M."/>
            <person name="Haque M.S."/>
            <person name="Islam M.S."/>
            <person name="Emdad E.M."/>
            <person name="Islam M.M."/>
            <person name="Ahmed B."/>
            <person name="Halim A."/>
            <person name="Hossen Q.M.M."/>
            <person name="Hossain M.Z."/>
            <person name="Ahmed R."/>
            <person name="Khan M.M."/>
            <person name="Islam R."/>
            <person name="Rashid M.M."/>
            <person name="Khan S.A."/>
            <person name="Rahman M.S."/>
            <person name="Alam M."/>
            <person name="Yahiya A.S."/>
            <person name="Khan M.S."/>
            <person name="Azam M.S."/>
            <person name="Haque T."/>
            <person name="Lashkar M.Z.H."/>
            <person name="Akhand A.I."/>
            <person name="Morshed G."/>
            <person name="Roy S."/>
            <person name="Uddin K.S."/>
            <person name="Rabeya T."/>
            <person name="Hossain A.S."/>
            <person name="Chowdhury A."/>
            <person name="Snigdha A.R."/>
            <person name="Mortoza M.S."/>
            <person name="Matin S.A."/>
            <person name="Hoque S.M.E."/>
            <person name="Islam M.K."/>
            <person name="Roy D.K."/>
            <person name="Haider R."/>
            <person name="Moosa M.M."/>
            <person name="Elias S.M."/>
            <person name="Hasan A.M."/>
            <person name="Jahan S."/>
            <person name="Shafiuddin M."/>
            <person name="Mahmood N."/>
            <person name="Shommy N.S."/>
        </authorList>
    </citation>
    <scope>NUCLEOTIDE SEQUENCE [LARGE SCALE GENOMIC DNA]</scope>
    <source>
        <strain evidence="4">cv. O-4</strain>
    </source>
</reference>
<dbReference type="InterPro" id="IPR039335">
    <property type="entry name" value="SIB1/2"/>
</dbReference>
<dbReference type="OrthoDB" id="665788at2759"/>
<dbReference type="Proteomes" id="UP000187203">
    <property type="component" value="Unassembled WGS sequence"/>
</dbReference>
<feature type="compositionally biased region" description="Basic residues" evidence="1">
    <location>
        <begin position="14"/>
        <end position="24"/>
    </location>
</feature>
<dbReference type="Pfam" id="PF05678">
    <property type="entry name" value="VQ"/>
    <property type="match status" value="1"/>
</dbReference>
<name>A0A1R3KT19_9ROSI</name>
<feature type="region of interest" description="Disordered" evidence="1">
    <location>
        <begin position="1"/>
        <end position="31"/>
    </location>
</feature>
<protein>
    <submittedName>
        <fullName evidence="3">VQ motif-containing protein</fullName>
    </submittedName>
</protein>
<dbReference type="PANTHER" id="PTHR33624">
    <property type="entry name" value="SIGMA FACTOR BINDING PROTEIN 1, CHLOROPLASTIC"/>
    <property type="match status" value="1"/>
</dbReference>
<accession>A0A1R3KT19</accession>
<keyword evidence="4" id="KW-1185">Reference proteome</keyword>
<evidence type="ECO:0000256" key="1">
    <source>
        <dbReference type="SAM" id="MobiDB-lite"/>
    </source>
</evidence>
<sequence length="141" mass="15476">MDNNYPVNSLQQSKKGKSKKKKNNNSKPAVKVVYISNPMKLKISASKFRAIVQELTGQDAELPTDPTKFNDTDDDNDGDCGGGGGFQKVPDAPLVQEVPRVEQADEQRPSISSTVESFEEAFITPQMLENLSGYFPPSLLL</sequence>
<comment type="caution">
    <text evidence="3">The sequence shown here is derived from an EMBL/GenBank/DDBJ whole genome shotgun (WGS) entry which is preliminary data.</text>
</comment>
<evidence type="ECO:0000313" key="3">
    <source>
        <dbReference type="EMBL" id="OMP10216.1"/>
    </source>
</evidence>
<organism evidence="3 4">
    <name type="scientific">Corchorus olitorius</name>
    <dbReference type="NCBI Taxonomy" id="93759"/>
    <lineage>
        <taxon>Eukaryota</taxon>
        <taxon>Viridiplantae</taxon>
        <taxon>Streptophyta</taxon>
        <taxon>Embryophyta</taxon>
        <taxon>Tracheophyta</taxon>
        <taxon>Spermatophyta</taxon>
        <taxon>Magnoliopsida</taxon>
        <taxon>eudicotyledons</taxon>
        <taxon>Gunneridae</taxon>
        <taxon>Pentapetalae</taxon>
        <taxon>rosids</taxon>
        <taxon>malvids</taxon>
        <taxon>Malvales</taxon>
        <taxon>Malvaceae</taxon>
        <taxon>Grewioideae</taxon>
        <taxon>Apeibeae</taxon>
        <taxon>Corchorus</taxon>
    </lineage>
</organism>
<feature type="region of interest" description="Disordered" evidence="1">
    <location>
        <begin position="59"/>
        <end position="90"/>
    </location>
</feature>
<dbReference type="PANTHER" id="PTHR33624:SF2">
    <property type="entry name" value="SIGMA FACTOR BINDING PROTEIN 1, CHLOROPLASTIC"/>
    <property type="match status" value="1"/>
</dbReference>
<evidence type="ECO:0000259" key="2">
    <source>
        <dbReference type="Pfam" id="PF05678"/>
    </source>
</evidence>
<dbReference type="InterPro" id="IPR008889">
    <property type="entry name" value="VQ"/>
</dbReference>
<evidence type="ECO:0000313" key="4">
    <source>
        <dbReference type="Proteomes" id="UP000187203"/>
    </source>
</evidence>